<dbReference type="Proteomes" id="UP000644727">
    <property type="component" value="Unassembled WGS sequence"/>
</dbReference>
<evidence type="ECO:0000256" key="5">
    <source>
        <dbReference type="ARBA" id="ARBA00022723"/>
    </source>
</evidence>
<evidence type="ECO:0000313" key="11">
    <source>
        <dbReference type="Proteomes" id="UP000644727"/>
    </source>
</evidence>
<dbReference type="Gene3D" id="3.40.50.720">
    <property type="entry name" value="NAD(P)-binding Rossmann-like Domain"/>
    <property type="match status" value="1"/>
</dbReference>
<evidence type="ECO:0000256" key="1">
    <source>
        <dbReference type="ARBA" id="ARBA00001917"/>
    </source>
</evidence>
<evidence type="ECO:0000256" key="8">
    <source>
        <dbReference type="ARBA" id="ARBA00023014"/>
    </source>
</evidence>
<evidence type="ECO:0000256" key="6">
    <source>
        <dbReference type="ARBA" id="ARBA00023002"/>
    </source>
</evidence>
<dbReference type="SUPFAM" id="SSF51395">
    <property type="entry name" value="FMN-linked oxidoreductases"/>
    <property type="match status" value="1"/>
</dbReference>
<keyword evidence="7" id="KW-0408">Iron</keyword>
<organism evidence="10 11">
    <name type="scientific">Brachybacterium epidermidis</name>
    <dbReference type="NCBI Taxonomy" id="2781983"/>
    <lineage>
        <taxon>Bacteria</taxon>
        <taxon>Bacillati</taxon>
        <taxon>Actinomycetota</taxon>
        <taxon>Actinomycetes</taxon>
        <taxon>Micrococcales</taxon>
        <taxon>Dermabacteraceae</taxon>
        <taxon>Brachybacterium</taxon>
    </lineage>
</organism>
<evidence type="ECO:0000256" key="3">
    <source>
        <dbReference type="ARBA" id="ARBA00022630"/>
    </source>
</evidence>
<accession>A0ABR9W308</accession>
<dbReference type="SUPFAM" id="SSF51971">
    <property type="entry name" value="Nucleotide-binding domain"/>
    <property type="match status" value="1"/>
</dbReference>
<evidence type="ECO:0000256" key="2">
    <source>
        <dbReference type="ARBA" id="ARBA00001966"/>
    </source>
</evidence>
<feature type="domain" description="NADH:flavin oxidoreductase/NADH oxidase N-terminal" evidence="9">
    <location>
        <begin position="11"/>
        <end position="334"/>
    </location>
</feature>
<comment type="cofactor">
    <cofactor evidence="1">
        <name>FMN</name>
        <dbReference type="ChEBI" id="CHEBI:58210"/>
    </cofactor>
</comment>
<name>A0ABR9W308_9MICO</name>
<dbReference type="Pfam" id="PF00724">
    <property type="entry name" value="Oxidored_FMN"/>
    <property type="match status" value="1"/>
</dbReference>
<keyword evidence="3" id="KW-0285">Flavoprotein</keyword>
<dbReference type="PANTHER" id="PTHR42917:SF2">
    <property type="entry name" value="2,4-DIENOYL-COA REDUCTASE [(2E)-ENOYL-COA-PRODUCING]"/>
    <property type="match status" value="1"/>
</dbReference>
<evidence type="ECO:0000313" key="10">
    <source>
        <dbReference type="EMBL" id="MBE9404827.1"/>
    </source>
</evidence>
<dbReference type="Pfam" id="PF12831">
    <property type="entry name" value="FAD_oxidored"/>
    <property type="match status" value="1"/>
</dbReference>
<keyword evidence="6" id="KW-0560">Oxidoreductase</keyword>
<dbReference type="PANTHER" id="PTHR42917">
    <property type="entry name" value="2,4-DIENOYL-COA REDUCTASE"/>
    <property type="match status" value="1"/>
</dbReference>
<evidence type="ECO:0000259" key="9">
    <source>
        <dbReference type="Pfam" id="PF00724"/>
    </source>
</evidence>
<sequence length="478" mass="51569">MHTASPGYARLLSPLDLGRFEVRNRIVMGSMHVGLEDSPADAEKLAAYLAERARGGAGLIVTGGYSPNRTGRLTPRGAQVDARTAERHRVITREVHEADGRILLQLLHAGRYAFHPLAASAQAGRSPLSPFRARRLTRRGVQRTVEDFASAAARAVEAGYDGVELMGSEGYLLNQFLAPATNRRRDRWGRGAEARRTFPLAVAQAVREAIGPDALLSYRISLLDLVPEGQDWVETMVLARGLVERGVDVLSTGIGWHESRVPTIVTSVPRAAFAPLTERLRMNVDVPVIASNRIHDPAVAEQVLAAGQADLISMARPLLADPHLPRKLTEGRASQVVPCIACNQACLDRVFDGKRASCLMNPRAGRETELVLTPVLQRRQRKVAVVGAGPAGLEAALAAAERGHVVTLFEATDELGGQLRMAARIPGKEDYAQALRSWPTRLAAAGVGIRLGVRPSAQDLLGFHDVVIATGVLPREVD</sequence>
<keyword evidence="11" id="KW-1185">Reference proteome</keyword>
<feature type="non-terminal residue" evidence="10">
    <location>
        <position position="478"/>
    </location>
</feature>
<keyword evidence="4" id="KW-0288">FMN</keyword>
<keyword evidence="5" id="KW-0479">Metal-binding</keyword>
<proteinExistence type="predicted"/>
<gene>
    <name evidence="10" type="ORF">IOE58_11765</name>
</gene>
<evidence type="ECO:0000256" key="7">
    <source>
        <dbReference type="ARBA" id="ARBA00023004"/>
    </source>
</evidence>
<comment type="caution">
    <text evidence="10">The sequence shown here is derived from an EMBL/GenBank/DDBJ whole genome shotgun (WGS) entry which is preliminary data.</text>
</comment>
<protein>
    <submittedName>
        <fullName evidence="10">FAD-dependent oxidoreductase</fullName>
    </submittedName>
</protein>
<dbReference type="Gene3D" id="3.20.20.70">
    <property type="entry name" value="Aldolase class I"/>
    <property type="match status" value="1"/>
</dbReference>
<dbReference type="CDD" id="cd02930">
    <property type="entry name" value="DCR_FMN"/>
    <property type="match status" value="1"/>
</dbReference>
<keyword evidence="8" id="KW-0411">Iron-sulfur</keyword>
<reference evidence="10 11" key="1">
    <citation type="submission" date="2020-10" db="EMBL/GenBank/DDBJ databases">
        <title>Draft genome and description of Brachybacterium epidermidis sp nov.</title>
        <authorList>
            <person name="Boxberger M."/>
            <person name="La Scola B."/>
        </authorList>
    </citation>
    <scope>NUCLEOTIDE SEQUENCE [LARGE SCALE GENOMIC DNA]</scope>
    <source>
        <strain evidence="10 11">Marseille-Q2903</strain>
    </source>
</reference>
<dbReference type="InterPro" id="IPR051793">
    <property type="entry name" value="NADH:flavin_oxidoreductase"/>
</dbReference>
<dbReference type="InterPro" id="IPR013785">
    <property type="entry name" value="Aldolase_TIM"/>
</dbReference>
<comment type="cofactor">
    <cofactor evidence="2">
        <name>[4Fe-4S] cluster</name>
        <dbReference type="ChEBI" id="CHEBI:49883"/>
    </cofactor>
</comment>
<dbReference type="RefSeq" id="WP_193866572.1">
    <property type="nucleotide sequence ID" value="NZ_JADEYR010000015.1"/>
</dbReference>
<dbReference type="EMBL" id="JADEYR010000015">
    <property type="protein sequence ID" value="MBE9404827.1"/>
    <property type="molecule type" value="Genomic_DNA"/>
</dbReference>
<evidence type="ECO:0000256" key="4">
    <source>
        <dbReference type="ARBA" id="ARBA00022643"/>
    </source>
</evidence>
<dbReference type="InterPro" id="IPR001155">
    <property type="entry name" value="OxRdtase_FMN_N"/>
</dbReference>
<dbReference type="PRINTS" id="PR00419">
    <property type="entry name" value="ADXRDTASE"/>
</dbReference>